<evidence type="ECO:0000313" key="3">
    <source>
        <dbReference type="Proteomes" id="UP000607559"/>
    </source>
</evidence>
<dbReference type="Proteomes" id="UP000607559">
    <property type="component" value="Unassembled WGS sequence"/>
</dbReference>
<dbReference type="GO" id="GO:0008236">
    <property type="term" value="F:serine-type peptidase activity"/>
    <property type="evidence" value="ECO:0007669"/>
    <property type="project" value="InterPro"/>
</dbReference>
<gene>
    <name evidence="2" type="ORF">GCM10011511_54930</name>
</gene>
<dbReference type="InterPro" id="IPR029058">
    <property type="entry name" value="AB_hydrolase_fold"/>
</dbReference>
<name>A0A8J2XWI7_9BACT</name>
<protein>
    <recommendedName>
        <fullName evidence="1">Peptidase S9 prolyl oligopeptidase catalytic domain-containing protein</fullName>
    </recommendedName>
</protein>
<dbReference type="PANTHER" id="PTHR11731">
    <property type="entry name" value="PROTEASE FAMILY S9B,C DIPEPTIDYL-PEPTIDASE IV-RELATED"/>
    <property type="match status" value="1"/>
</dbReference>
<feature type="domain" description="Peptidase S9 prolyl oligopeptidase catalytic" evidence="1">
    <location>
        <begin position="114"/>
        <end position="292"/>
    </location>
</feature>
<proteinExistence type="predicted"/>
<evidence type="ECO:0000259" key="1">
    <source>
        <dbReference type="Pfam" id="PF00326"/>
    </source>
</evidence>
<dbReference type="AlphaFoldDB" id="A0A8J2XWI7"/>
<keyword evidence="3" id="KW-1185">Reference proteome</keyword>
<organism evidence="2 3">
    <name type="scientific">Puia dinghuensis</name>
    <dbReference type="NCBI Taxonomy" id="1792502"/>
    <lineage>
        <taxon>Bacteria</taxon>
        <taxon>Pseudomonadati</taxon>
        <taxon>Bacteroidota</taxon>
        <taxon>Chitinophagia</taxon>
        <taxon>Chitinophagales</taxon>
        <taxon>Chitinophagaceae</taxon>
        <taxon>Puia</taxon>
    </lineage>
</organism>
<comment type="caution">
    <text evidence="2">The sequence shown here is derived from an EMBL/GenBank/DDBJ whole genome shotgun (WGS) entry which is preliminary data.</text>
</comment>
<dbReference type="GO" id="GO:0008239">
    <property type="term" value="F:dipeptidyl-peptidase activity"/>
    <property type="evidence" value="ECO:0007669"/>
    <property type="project" value="TreeGrafter"/>
</dbReference>
<dbReference type="SUPFAM" id="SSF53474">
    <property type="entry name" value="alpha/beta-Hydrolases"/>
    <property type="match status" value="1"/>
</dbReference>
<dbReference type="PANTHER" id="PTHR11731:SF193">
    <property type="entry name" value="DIPEPTIDYL PEPTIDASE 9"/>
    <property type="match status" value="1"/>
</dbReference>
<evidence type="ECO:0000313" key="2">
    <source>
        <dbReference type="EMBL" id="GGB24038.1"/>
    </source>
</evidence>
<accession>A0A8J2XWI7</accession>
<dbReference type="InterPro" id="IPR001375">
    <property type="entry name" value="Peptidase_S9_cat"/>
</dbReference>
<reference evidence="2" key="2">
    <citation type="submission" date="2020-09" db="EMBL/GenBank/DDBJ databases">
        <authorList>
            <person name="Sun Q."/>
            <person name="Zhou Y."/>
        </authorList>
    </citation>
    <scope>NUCLEOTIDE SEQUENCE</scope>
    <source>
        <strain evidence="2">CGMCC 1.15448</strain>
    </source>
</reference>
<reference evidence="2" key="1">
    <citation type="journal article" date="2014" name="Int. J. Syst. Evol. Microbiol.">
        <title>Complete genome sequence of Corynebacterium casei LMG S-19264T (=DSM 44701T), isolated from a smear-ripened cheese.</title>
        <authorList>
            <consortium name="US DOE Joint Genome Institute (JGI-PGF)"/>
            <person name="Walter F."/>
            <person name="Albersmeier A."/>
            <person name="Kalinowski J."/>
            <person name="Ruckert C."/>
        </authorList>
    </citation>
    <scope>NUCLEOTIDE SEQUENCE</scope>
    <source>
        <strain evidence="2">CGMCC 1.15448</strain>
    </source>
</reference>
<dbReference type="GO" id="GO:0006508">
    <property type="term" value="P:proteolysis"/>
    <property type="evidence" value="ECO:0007669"/>
    <property type="project" value="InterPro"/>
</dbReference>
<dbReference type="InterPro" id="IPR050278">
    <property type="entry name" value="Serine_Prot_S9B/DPPIV"/>
</dbReference>
<sequence>MTAEQSMNLFLTTDFSHYTRISNIFPERNFNWLTTELVTWKTFDGTIDQGILYKPENFDPHKKYPMLIHYYERKSDNLHNFIRPEPSNSELNIPFFVSHGYLVFTPDIHYKVGRPGKSAYNAIVSGALYLASRSYVDDKKMGLQGFSFGGFETNYVITHSHLFAAAMSVSGMSDFISAYGSIIYDGTSRQRQYELYRDRMGTTPWQRPDLYIENSPVLRADKVTTPLLMMANTEDANVPVQQGIEFFTALRRLGKKVWMLQYDGENHNLAGQLAKKDLTERMFQFFNYYLKGEPAPKWMTKGIPAALKGIDTGLEFDTSGSKP</sequence>
<dbReference type="Pfam" id="PF00326">
    <property type="entry name" value="Peptidase_S9"/>
    <property type="match status" value="1"/>
</dbReference>
<dbReference type="EMBL" id="BMJC01000007">
    <property type="protein sequence ID" value="GGB24038.1"/>
    <property type="molecule type" value="Genomic_DNA"/>
</dbReference>
<dbReference type="Gene3D" id="3.40.50.1820">
    <property type="entry name" value="alpha/beta hydrolase"/>
    <property type="match status" value="1"/>
</dbReference>